<dbReference type="RefSeq" id="XP_011392382.1">
    <property type="nucleotide sequence ID" value="XM_011394080.1"/>
</dbReference>
<dbReference type="GeneID" id="23565734"/>
<organism evidence="2 3">
    <name type="scientific">Mycosarcoma maydis</name>
    <name type="common">Corn smut fungus</name>
    <name type="synonym">Ustilago maydis</name>
    <dbReference type="NCBI Taxonomy" id="5270"/>
    <lineage>
        <taxon>Eukaryota</taxon>
        <taxon>Fungi</taxon>
        <taxon>Dikarya</taxon>
        <taxon>Basidiomycota</taxon>
        <taxon>Ustilaginomycotina</taxon>
        <taxon>Ustilaginomycetes</taxon>
        <taxon>Ustilaginales</taxon>
        <taxon>Ustilaginaceae</taxon>
        <taxon>Mycosarcoma</taxon>
    </lineage>
</organism>
<dbReference type="AlphaFoldDB" id="A0A0D1CFV4"/>
<feature type="region of interest" description="Disordered" evidence="1">
    <location>
        <begin position="710"/>
        <end position="735"/>
    </location>
</feature>
<evidence type="ECO:0000313" key="2">
    <source>
        <dbReference type="EMBL" id="KIS65913.1"/>
    </source>
</evidence>
<feature type="compositionally biased region" description="Acidic residues" evidence="1">
    <location>
        <begin position="87"/>
        <end position="96"/>
    </location>
</feature>
<evidence type="ECO:0000313" key="3">
    <source>
        <dbReference type="Proteomes" id="UP000000561"/>
    </source>
</evidence>
<dbReference type="InParanoid" id="A0A0D1CFV4"/>
<dbReference type="EMBL" id="CM003160">
    <property type="protein sequence ID" value="KIS65913.1"/>
    <property type="molecule type" value="Genomic_DNA"/>
</dbReference>
<name>A0A0D1CFV4_MYCMD</name>
<keyword evidence="3" id="KW-1185">Reference proteome</keyword>
<dbReference type="OMA" id="TTKAMSH"/>
<feature type="region of interest" description="Disordered" evidence="1">
    <location>
        <begin position="254"/>
        <end position="280"/>
    </location>
</feature>
<sequence length="735" mass="80268">MPDLGRRRPPTFAYSNPSPVPVPAHLTSVHQHAPHALVKRRSAHQIPLTLIDHNTTDNQLNPAAAVHHLQASVRCHKPLPSVPKDVDADDSLDYDGTELVHHPEPSPLDQADSDLSSASASASASSTTCTTASSSMESNWHETSLRNQVAKLDIHYSDVDLAQTEPPSVFGLRRRVIAAALDHVAHRSLDDASAQVPSSPRQFQDKGLSDWLTAQQPNSTWKPKLLRKKISFGKKQTKPAFAVASSIYDTCQASPFSDSASRRRASSTSGSISSHDKMLKRDKELTEREVDFDLVVLSRFETAELKMTVYTEHRQGNWVLKGPAPAGSTMLDEPPLIYSAWDCAIDSRAIVQRKKLRSYVELSDTTCAVRCTSCSSEHAQHLGNPPETYRVHSGATMACKHCQGSGAVQATYVVCVTLRQSNFLPLTMPVRHQAGKRQNAFRAYLPRTTKAMSHIDVLRMRSIEAVRSCALRVGRAHHREHDARLLMAKAVLERRSCNSVAVINRVNGLFRTFDVTDGGSVRGGAGLIEEESRIIETHELTEALSRLAITRMIHPEATYKFFDLELVDMATSKNLSLTVEQSRSPSMRTMGSSGDESYSPSAFSFFHRAQSSNLYGSSGSRDSETLRGVHLSHPVPPTRVPDSERPHRGHSSTKSVSQTLSSATSSSASSLRSFNSAQQRASTTPDASSFGMLSKPCSMVKSVSTGSACTMLSGSSSISAQTAQSWQTAPARQPQ</sequence>
<evidence type="ECO:0000256" key="1">
    <source>
        <dbReference type="SAM" id="MobiDB-lite"/>
    </source>
</evidence>
<feature type="compositionally biased region" description="Low complexity" evidence="1">
    <location>
        <begin position="116"/>
        <end position="135"/>
    </location>
</feature>
<dbReference type="KEGG" id="uma:UMAG_06002"/>
<feature type="compositionally biased region" description="Polar residues" evidence="1">
    <location>
        <begin position="677"/>
        <end position="687"/>
    </location>
</feature>
<protein>
    <submittedName>
        <fullName evidence="2">Uncharacterized protein</fullName>
    </submittedName>
</protein>
<dbReference type="VEuPathDB" id="FungiDB:UMAG_06002"/>
<feature type="region of interest" description="Disordered" evidence="1">
    <location>
        <begin position="576"/>
        <end position="595"/>
    </location>
</feature>
<proteinExistence type="predicted"/>
<dbReference type="Proteomes" id="UP000000561">
    <property type="component" value="Chromosome 21"/>
</dbReference>
<feature type="compositionally biased region" description="Low complexity" evidence="1">
    <location>
        <begin position="652"/>
        <end position="676"/>
    </location>
</feature>
<feature type="region of interest" description="Disordered" evidence="1">
    <location>
        <begin position="78"/>
        <end position="140"/>
    </location>
</feature>
<dbReference type="OrthoDB" id="2553535at2759"/>
<accession>A0A0D1CFV4</accession>
<feature type="region of interest" description="Disordered" evidence="1">
    <location>
        <begin position="614"/>
        <end position="692"/>
    </location>
</feature>
<gene>
    <name evidence="2" type="ORF">UMAG_06002</name>
</gene>
<dbReference type="eggNOG" id="ENOG502RDK9">
    <property type="taxonomic scope" value="Eukaryota"/>
</dbReference>
<reference evidence="2 3" key="1">
    <citation type="journal article" date="2006" name="Nature">
        <title>Insights from the genome of the biotrophic fungal plant pathogen Ustilago maydis.</title>
        <authorList>
            <person name="Kamper J."/>
            <person name="Kahmann R."/>
            <person name="Bolker M."/>
            <person name="Ma L.J."/>
            <person name="Brefort T."/>
            <person name="Saville B.J."/>
            <person name="Banuett F."/>
            <person name="Kronstad J.W."/>
            <person name="Gold S.E."/>
            <person name="Muller O."/>
            <person name="Perlin M.H."/>
            <person name="Wosten H.A."/>
            <person name="de Vries R."/>
            <person name="Ruiz-Herrera J."/>
            <person name="Reynaga-Pena C.G."/>
            <person name="Snetselaar K."/>
            <person name="McCann M."/>
            <person name="Perez-Martin J."/>
            <person name="Feldbrugge M."/>
            <person name="Basse C.W."/>
            <person name="Steinberg G."/>
            <person name="Ibeas J.I."/>
            <person name="Holloman W."/>
            <person name="Guzman P."/>
            <person name="Farman M."/>
            <person name="Stajich J.E."/>
            <person name="Sentandreu R."/>
            <person name="Gonzalez-Prieto J.M."/>
            <person name="Kennell J.C."/>
            <person name="Molina L."/>
            <person name="Schirawski J."/>
            <person name="Mendoza-Mendoza A."/>
            <person name="Greilinger D."/>
            <person name="Munch K."/>
            <person name="Rossel N."/>
            <person name="Scherer M."/>
            <person name="Vranes M."/>
            <person name="Ladendorf O."/>
            <person name="Vincon V."/>
            <person name="Fuchs U."/>
            <person name="Sandrock B."/>
            <person name="Meng S."/>
            <person name="Ho E.C."/>
            <person name="Cahill M.J."/>
            <person name="Boyce K.J."/>
            <person name="Klose J."/>
            <person name="Klosterman S.J."/>
            <person name="Deelstra H.J."/>
            <person name="Ortiz-Castellanos L."/>
            <person name="Li W."/>
            <person name="Sanchez-Alonso P."/>
            <person name="Schreier P.H."/>
            <person name="Hauser-Hahn I."/>
            <person name="Vaupel M."/>
            <person name="Koopmann E."/>
            <person name="Friedrich G."/>
            <person name="Voss H."/>
            <person name="Schluter T."/>
            <person name="Margolis J."/>
            <person name="Platt D."/>
            <person name="Swimmer C."/>
            <person name="Gnirke A."/>
            <person name="Chen F."/>
            <person name="Vysotskaia V."/>
            <person name="Mannhaupt G."/>
            <person name="Guldener U."/>
            <person name="Munsterkotter M."/>
            <person name="Haase D."/>
            <person name="Oesterheld M."/>
            <person name="Mewes H.W."/>
            <person name="Mauceli E.W."/>
            <person name="DeCaprio D."/>
            <person name="Wade C.M."/>
            <person name="Butler J."/>
            <person name="Young S."/>
            <person name="Jaffe D.B."/>
            <person name="Calvo S."/>
            <person name="Nusbaum C."/>
            <person name="Galagan J."/>
            <person name="Birren B.W."/>
        </authorList>
    </citation>
    <scope>NUCLEOTIDE SEQUENCE [LARGE SCALE GENOMIC DNA]</scope>
    <source>
        <strain evidence="3">DSM 14603 / FGSC 9021 / UM521</strain>
    </source>
</reference>